<name>A0A5C6YRV4_9FLAO</name>
<dbReference type="EMBL" id="VORU01000003">
    <property type="protein sequence ID" value="TXD69735.1"/>
    <property type="molecule type" value="Genomic_DNA"/>
</dbReference>
<gene>
    <name evidence="4" type="ORF">ESV24_04665</name>
</gene>
<dbReference type="NCBIfam" id="TIGR04183">
    <property type="entry name" value="Por_Secre_tail"/>
    <property type="match status" value="1"/>
</dbReference>
<feature type="domain" description="Secretion system C-terminal sorting" evidence="3">
    <location>
        <begin position="493"/>
        <end position="561"/>
    </location>
</feature>
<evidence type="ECO:0000313" key="5">
    <source>
        <dbReference type="Proteomes" id="UP000321945"/>
    </source>
</evidence>
<dbReference type="Pfam" id="PF11551">
    <property type="entry name" value="Omp28"/>
    <property type="match status" value="1"/>
</dbReference>
<feature type="signal peptide" evidence="2">
    <location>
        <begin position="1"/>
        <end position="20"/>
    </location>
</feature>
<comment type="caution">
    <text evidence="4">The sequence shown here is derived from an EMBL/GenBank/DDBJ whole genome shotgun (WGS) entry which is preliminary data.</text>
</comment>
<dbReference type="AlphaFoldDB" id="A0A5C6YRV4"/>
<dbReference type="Pfam" id="PF18962">
    <property type="entry name" value="Por_Secre_tail"/>
    <property type="match status" value="1"/>
</dbReference>
<keyword evidence="1 2" id="KW-0732">Signal</keyword>
<evidence type="ECO:0000256" key="1">
    <source>
        <dbReference type="ARBA" id="ARBA00022729"/>
    </source>
</evidence>
<dbReference type="Proteomes" id="UP000321945">
    <property type="component" value="Unassembled WGS sequence"/>
</dbReference>
<proteinExistence type="predicted"/>
<organism evidence="4 5">
    <name type="scientific">Aequorivita lipolytica</name>
    <dbReference type="NCBI Taxonomy" id="153267"/>
    <lineage>
        <taxon>Bacteria</taxon>
        <taxon>Pseudomonadati</taxon>
        <taxon>Bacteroidota</taxon>
        <taxon>Flavobacteriia</taxon>
        <taxon>Flavobacteriales</taxon>
        <taxon>Flavobacteriaceae</taxon>
        <taxon>Aequorivita</taxon>
    </lineage>
</organism>
<keyword evidence="5" id="KW-1185">Reference proteome</keyword>
<reference evidence="4 5" key="1">
    <citation type="submission" date="2019-08" db="EMBL/GenBank/DDBJ databases">
        <title>Genome of Aequorivita lipolytica Y10-2 (type strain).</title>
        <authorList>
            <person name="Bowman J.P."/>
        </authorList>
    </citation>
    <scope>NUCLEOTIDE SEQUENCE [LARGE SCALE GENOMIC DNA]</scope>
    <source>
        <strain evidence="4 5">Y10-2</strain>
    </source>
</reference>
<dbReference type="Gene3D" id="2.60.40.10">
    <property type="entry name" value="Immunoglobulins"/>
    <property type="match status" value="1"/>
</dbReference>
<dbReference type="InterPro" id="IPR013783">
    <property type="entry name" value="Ig-like_fold"/>
</dbReference>
<evidence type="ECO:0000259" key="3">
    <source>
        <dbReference type="Pfam" id="PF18962"/>
    </source>
</evidence>
<dbReference type="RefSeq" id="WP_111814915.1">
    <property type="nucleotide sequence ID" value="NZ_CBCRZQ010000002.1"/>
</dbReference>
<accession>A0A5C6YRV4</accession>
<feature type="chain" id="PRO_5023072822" evidence="2">
    <location>
        <begin position="21"/>
        <end position="563"/>
    </location>
</feature>
<dbReference type="OrthoDB" id="6278496at2"/>
<dbReference type="InterPro" id="IPR026444">
    <property type="entry name" value="Secre_tail"/>
</dbReference>
<dbReference type="InterPro" id="IPR021615">
    <property type="entry name" value="Omp28"/>
</dbReference>
<evidence type="ECO:0000256" key="2">
    <source>
        <dbReference type="SAM" id="SignalP"/>
    </source>
</evidence>
<protein>
    <submittedName>
        <fullName evidence="4">T9SS type A sorting domain-containing protein</fullName>
    </submittedName>
</protein>
<evidence type="ECO:0000313" key="4">
    <source>
        <dbReference type="EMBL" id="TXD69735.1"/>
    </source>
</evidence>
<sequence length="563" mass="60649">MFKKLLLSLVFALFAFVTYGQTIVSTSPENKNVVLEEFTGIKCVYCPSGHAIAKTIQDANPDRVSVINIHVGGFAVPSPGQPDFRTPYGEAIKNQSYSGSGFGYPSGTVNRHVFPGRSMASGGGTAMGRNFWSISSTETLAVGSPVNVGVEAVIDVQTNVLTVHVEGYYTSNSPQSTNLLNVALLQNNTKGPQTGGGQGNNYNHMHRLVEMITGQWGEVINTTTAGTFVDRTFTYTIPADYNGVPTELADMEVVAFISNTQQEIPSGSRAYPTYSGIANANDANVRYLVELPNTCSNTIAPEVNIQNTGQNTITTLEIEYVINGDVNNYTWTGSLESLRNETIELPEVAFNLQGSNLVEVSVPNDDDNGNNEVSQSFDEAAGGSGTVNMVLITDGYGSECRWYLRDGAGTNLYNGGPYGNNQTINVTFTLDAGCYSFEIRDTFGDDGASVTLTDHLGNQIYFTDGTYGSGETTQFSSNGILGVNDNQLSDISLYPNPASTVLNLKNAENANIQVFDILGKLILSQENISMDEQVSVSNLENGTYFMKISKDNAVTTKRFLIAN</sequence>